<dbReference type="Gene3D" id="3.40.50.1820">
    <property type="entry name" value="alpha/beta hydrolase"/>
    <property type="match status" value="1"/>
</dbReference>
<feature type="domain" description="AB hydrolase-1" evidence="1">
    <location>
        <begin position="12"/>
        <end position="243"/>
    </location>
</feature>
<dbReference type="InterPro" id="IPR029058">
    <property type="entry name" value="AB_hydrolase_fold"/>
</dbReference>
<dbReference type="Pfam" id="PF00561">
    <property type="entry name" value="Abhydrolase_1"/>
    <property type="match status" value="1"/>
</dbReference>
<keyword evidence="3" id="KW-1185">Reference proteome</keyword>
<organism evidence="2 3">
    <name type="scientific">Paludisphaera mucosa</name>
    <dbReference type="NCBI Taxonomy" id="3030827"/>
    <lineage>
        <taxon>Bacteria</taxon>
        <taxon>Pseudomonadati</taxon>
        <taxon>Planctomycetota</taxon>
        <taxon>Planctomycetia</taxon>
        <taxon>Isosphaerales</taxon>
        <taxon>Isosphaeraceae</taxon>
        <taxon>Paludisphaera</taxon>
    </lineage>
</organism>
<dbReference type="GO" id="GO:0016787">
    <property type="term" value="F:hydrolase activity"/>
    <property type="evidence" value="ECO:0007669"/>
    <property type="project" value="UniProtKB-KW"/>
</dbReference>
<evidence type="ECO:0000313" key="2">
    <source>
        <dbReference type="EMBL" id="MDG3006383.1"/>
    </source>
</evidence>
<name>A0ABT6FFN3_9BACT</name>
<accession>A0ABT6FFN3</accession>
<comment type="caution">
    <text evidence="2">The sequence shown here is derived from an EMBL/GenBank/DDBJ whole genome shotgun (WGS) entry which is preliminary data.</text>
</comment>
<protein>
    <submittedName>
        <fullName evidence="2">Alpha/beta fold hydrolase</fullName>
    </submittedName>
</protein>
<dbReference type="Proteomes" id="UP001216907">
    <property type="component" value="Unassembled WGS sequence"/>
</dbReference>
<keyword evidence="2" id="KW-0378">Hydrolase</keyword>
<dbReference type="PANTHER" id="PTHR43798">
    <property type="entry name" value="MONOACYLGLYCEROL LIPASE"/>
    <property type="match status" value="1"/>
</dbReference>
<proteinExistence type="predicted"/>
<dbReference type="SUPFAM" id="SSF53474">
    <property type="entry name" value="alpha/beta-Hydrolases"/>
    <property type="match status" value="1"/>
</dbReference>
<dbReference type="RefSeq" id="WP_277862683.1">
    <property type="nucleotide sequence ID" value="NZ_JARRAG010000002.1"/>
</dbReference>
<evidence type="ECO:0000259" key="1">
    <source>
        <dbReference type="Pfam" id="PF00561"/>
    </source>
</evidence>
<dbReference type="PRINTS" id="PR00111">
    <property type="entry name" value="ABHYDROLASE"/>
</dbReference>
<dbReference type="EMBL" id="JARRAG010000002">
    <property type="protein sequence ID" value="MDG3006383.1"/>
    <property type="molecule type" value="Genomic_DNA"/>
</dbReference>
<sequence>MLLAFTDQGTGPVVVLLHGFPLSRAMWAGQIREWSGSYRVIAPDLRGHGESPAPDAVYTMDLMADDVVELLDGLGLAEPVVVGGLSMGGYVALALALKHPNRVRGLMLVDTRAAADEPETARRREENAKAVLAAGHPGAMVETMLPRLFSRSTFRRRPGIVPPIQAVMAETTAAGVAGALRGMACRPDRREQLREIACPTLVAVGEEDVISPPDEAKAIAEALPDGRLAVIPLAGHLSPYENPEAFDAAALAFLRDLHPHA</sequence>
<gene>
    <name evidence="2" type="ORF">PZE19_21640</name>
</gene>
<evidence type="ECO:0000313" key="3">
    <source>
        <dbReference type="Proteomes" id="UP001216907"/>
    </source>
</evidence>
<dbReference type="InterPro" id="IPR000073">
    <property type="entry name" value="AB_hydrolase_1"/>
</dbReference>
<dbReference type="InterPro" id="IPR050266">
    <property type="entry name" value="AB_hydrolase_sf"/>
</dbReference>
<reference evidence="2 3" key="1">
    <citation type="submission" date="2023-03" db="EMBL/GenBank/DDBJ databases">
        <title>Paludisphaera mucosa sp. nov. a novel planctomycete from northern fen.</title>
        <authorList>
            <person name="Ivanova A."/>
        </authorList>
    </citation>
    <scope>NUCLEOTIDE SEQUENCE [LARGE SCALE GENOMIC DNA]</scope>
    <source>
        <strain evidence="2 3">Pla2</strain>
    </source>
</reference>